<dbReference type="Pfam" id="PF15906">
    <property type="entry name" value="zf-NOSIP"/>
    <property type="match status" value="1"/>
</dbReference>
<feature type="domain" description="Nitric oxide synthase-interacting protein zinc-finger" evidence="6">
    <location>
        <begin position="4"/>
        <end position="78"/>
    </location>
</feature>
<evidence type="ECO:0000256" key="1">
    <source>
        <dbReference type="ARBA" id="ARBA00004123"/>
    </source>
</evidence>
<keyword evidence="5" id="KW-0175">Coiled coil</keyword>
<evidence type="ECO:0000313" key="7">
    <source>
        <dbReference type="EMBL" id="VEL27226.1"/>
    </source>
</evidence>
<evidence type="ECO:0000256" key="3">
    <source>
        <dbReference type="ARBA" id="ARBA00023242"/>
    </source>
</evidence>
<dbReference type="InterPro" id="IPR013083">
    <property type="entry name" value="Znf_RING/FYVE/PHD"/>
</dbReference>
<sequence length="305" mass="34221">MTRHSKNCTAHTVYTYHERKRDAEKSGYGTTKVRLGKDSVRGFNCCCLTLQPAKDPVVTPDGYLYDRASILEYILNRKADIQRNLKNFEKQLARDAKDKEDDERLKEEEAKKFLAFNTLETHAKAAAQENENEALACSSRTAVAVEGAYKPGKAASFWHPTSSKPLKGAHKLPPVKPDTVVRCPMSQKPIKYKDLIPVNFKCVVEDDEAFNLKKIKSASASERRFCCAVSNDLLTNSSSCVVLRTSSSVVTQEVVDSILRKDMYDPINGKPLKEDDFIHLQRGSLGYADERVILTAKRSLPVMQT</sequence>
<gene>
    <name evidence="7" type="ORF">PXEA_LOCUS20666</name>
</gene>
<dbReference type="Gene3D" id="3.30.40.10">
    <property type="entry name" value="Zinc/RING finger domain, C3HC4 (zinc finger)"/>
    <property type="match status" value="2"/>
</dbReference>
<dbReference type="OrthoDB" id="116827at2759"/>
<proteinExistence type="inferred from homology"/>
<protein>
    <recommendedName>
        <fullName evidence="6">Nitric oxide synthase-interacting protein zinc-finger domain-containing protein</fullName>
    </recommendedName>
</protein>
<keyword evidence="8" id="KW-1185">Reference proteome</keyword>
<comment type="caution">
    <text evidence="7">The sequence shown here is derived from an EMBL/GenBank/DDBJ whole genome shotgun (WGS) entry which is preliminary data.</text>
</comment>
<organism evidence="7 8">
    <name type="scientific">Protopolystoma xenopodis</name>
    <dbReference type="NCBI Taxonomy" id="117903"/>
    <lineage>
        <taxon>Eukaryota</taxon>
        <taxon>Metazoa</taxon>
        <taxon>Spiralia</taxon>
        <taxon>Lophotrochozoa</taxon>
        <taxon>Platyhelminthes</taxon>
        <taxon>Monogenea</taxon>
        <taxon>Polyopisthocotylea</taxon>
        <taxon>Polystomatidea</taxon>
        <taxon>Polystomatidae</taxon>
        <taxon>Protopolystoma</taxon>
    </lineage>
</organism>
<dbReference type="PANTHER" id="PTHR13063:SF10">
    <property type="entry name" value="NITRIC OXIDE SYNTHASE-INTERACTING PROTEIN"/>
    <property type="match status" value="1"/>
</dbReference>
<keyword evidence="3 4" id="KW-0539">Nucleus</keyword>
<dbReference type="InterPro" id="IPR031790">
    <property type="entry name" value="Znf-NOSIP"/>
</dbReference>
<dbReference type="PIRSF" id="PIRSF023577">
    <property type="entry name" value="ENOS_interacting"/>
    <property type="match status" value="1"/>
</dbReference>
<dbReference type="GO" id="GO:0005634">
    <property type="term" value="C:nucleus"/>
    <property type="evidence" value="ECO:0007669"/>
    <property type="project" value="UniProtKB-SubCell"/>
</dbReference>
<evidence type="ECO:0000256" key="5">
    <source>
        <dbReference type="SAM" id="Coils"/>
    </source>
</evidence>
<dbReference type="PANTHER" id="PTHR13063">
    <property type="entry name" value="ENOS INTERACTING PROTEIN"/>
    <property type="match status" value="1"/>
</dbReference>
<feature type="coiled-coil region" evidence="5">
    <location>
        <begin position="71"/>
        <end position="98"/>
    </location>
</feature>
<evidence type="ECO:0000259" key="6">
    <source>
        <dbReference type="Pfam" id="PF15906"/>
    </source>
</evidence>
<dbReference type="Proteomes" id="UP000784294">
    <property type="component" value="Unassembled WGS sequence"/>
</dbReference>
<evidence type="ECO:0000256" key="4">
    <source>
        <dbReference type="PIRNR" id="PIRNR023577"/>
    </source>
</evidence>
<evidence type="ECO:0000256" key="2">
    <source>
        <dbReference type="ARBA" id="ARBA00008126"/>
    </source>
</evidence>
<comment type="subcellular location">
    <subcellularLocation>
        <location evidence="1 4">Nucleus</location>
    </subcellularLocation>
</comment>
<dbReference type="InterPro" id="IPR016818">
    <property type="entry name" value="NOSIP"/>
</dbReference>
<dbReference type="AlphaFoldDB" id="A0A448X3X2"/>
<dbReference type="CDD" id="cd16661">
    <property type="entry name" value="RING-Ubox1_NOSIP"/>
    <property type="match status" value="1"/>
</dbReference>
<name>A0A448X3X2_9PLAT</name>
<comment type="similarity">
    <text evidence="2 4">Belongs to the NOSIP family.</text>
</comment>
<dbReference type="CDD" id="cd16662">
    <property type="entry name" value="RING-Ubox2_NOSIP"/>
    <property type="match status" value="1"/>
</dbReference>
<reference evidence="7" key="1">
    <citation type="submission" date="2018-11" db="EMBL/GenBank/DDBJ databases">
        <authorList>
            <consortium name="Pathogen Informatics"/>
        </authorList>
    </citation>
    <scope>NUCLEOTIDE SEQUENCE</scope>
</reference>
<dbReference type="GO" id="GO:0061630">
    <property type="term" value="F:ubiquitin protein ligase activity"/>
    <property type="evidence" value="ECO:0007669"/>
    <property type="project" value="InterPro"/>
</dbReference>
<evidence type="ECO:0000313" key="8">
    <source>
        <dbReference type="Proteomes" id="UP000784294"/>
    </source>
</evidence>
<dbReference type="SUPFAM" id="SSF57850">
    <property type="entry name" value="RING/U-box"/>
    <property type="match status" value="2"/>
</dbReference>
<dbReference type="EMBL" id="CAAALY010085761">
    <property type="protein sequence ID" value="VEL27226.1"/>
    <property type="molecule type" value="Genomic_DNA"/>
</dbReference>
<accession>A0A448X3X2</accession>